<dbReference type="Pfam" id="PF00271">
    <property type="entry name" value="Helicase_C"/>
    <property type="match status" value="1"/>
</dbReference>
<evidence type="ECO:0000256" key="9">
    <source>
        <dbReference type="ARBA" id="ARBA00023125"/>
    </source>
</evidence>
<dbReference type="HAMAP" id="MF_00983">
    <property type="entry name" value="PriA"/>
    <property type="match status" value="1"/>
</dbReference>
<dbReference type="InterPro" id="IPR027417">
    <property type="entry name" value="P-loop_NTPase"/>
</dbReference>
<organism evidence="15 16">
    <name type="scientific">Pseudoflavonifractor capillosus ATCC 29799</name>
    <dbReference type="NCBI Taxonomy" id="411467"/>
    <lineage>
        <taxon>Bacteria</taxon>
        <taxon>Bacillati</taxon>
        <taxon>Bacillota</taxon>
        <taxon>Clostridia</taxon>
        <taxon>Eubacteriales</taxon>
        <taxon>Oscillospiraceae</taxon>
        <taxon>Pseudoflavonifractor</taxon>
    </lineage>
</organism>
<feature type="binding site" evidence="12">
    <location>
        <position position="553"/>
    </location>
    <ligand>
        <name>Zn(2+)</name>
        <dbReference type="ChEBI" id="CHEBI:29105"/>
        <label>2</label>
    </ligand>
</feature>
<dbReference type="Pfam" id="PF17764">
    <property type="entry name" value="PriA_3primeBD"/>
    <property type="match status" value="1"/>
</dbReference>
<dbReference type="InterPro" id="IPR001650">
    <property type="entry name" value="Helicase_C-like"/>
</dbReference>
<feature type="binding site" evidence="12">
    <location>
        <position position="541"/>
    </location>
    <ligand>
        <name>Zn(2+)</name>
        <dbReference type="ChEBI" id="CHEBI:29105"/>
        <label>1</label>
    </ligand>
</feature>
<dbReference type="FunFam" id="3.40.50.300:FF:000489">
    <property type="entry name" value="Primosome assembly protein PriA"/>
    <property type="match status" value="1"/>
</dbReference>
<dbReference type="PANTHER" id="PTHR30580">
    <property type="entry name" value="PRIMOSOMAL PROTEIN N"/>
    <property type="match status" value="1"/>
</dbReference>
<reference evidence="15 16" key="2">
    <citation type="submission" date="2007-06" db="EMBL/GenBank/DDBJ databases">
        <title>Draft genome sequence of Pseudoflavonifractor capillosus ATCC 29799.</title>
        <authorList>
            <person name="Sudarsanam P."/>
            <person name="Ley R."/>
            <person name="Guruge J."/>
            <person name="Turnbaugh P.J."/>
            <person name="Mahowald M."/>
            <person name="Liep D."/>
            <person name="Gordon J."/>
        </authorList>
    </citation>
    <scope>NUCLEOTIDE SEQUENCE [LARGE SCALE GENOMIC DNA]</scope>
    <source>
        <strain evidence="15 16">ATCC 29799</strain>
    </source>
</reference>
<dbReference type="SUPFAM" id="SSF52540">
    <property type="entry name" value="P-loop containing nucleoside triphosphate hydrolases"/>
    <property type="match status" value="2"/>
</dbReference>
<dbReference type="GO" id="GO:0016887">
    <property type="term" value="F:ATP hydrolysis activity"/>
    <property type="evidence" value="ECO:0007669"/>
    <property type="project" value="RHEA"/>
</dbReference>
<dbReference type="Gene3D" id="3.40.50.300">
    <property type="entry name" value="P-loop containing nucleotide triphosphate hydrolases"/>
    <property type="match status" value="2"/>
</dbReference>
<dbReference type="NCBIfam" id="TIGR00595">
    <property type="entry name" value="priA"/>
    <property type="match status" value="1"/>
</dbReference>
<dbReference type="GO" id="GO:1990077">
    <property type="term" value="C:primosome complex"/>
    <property type="evidence" value="ECO:0007669"/>
    <property type="project" value="UniProtKB-UniRule"/>
</dbReference>
<keyword evidence="16" id="KW-1185">Reference proteome</keyword>
<dbReference type="eggNOG" id="COG1198">
    <property type="taxonomic scope" value="Bacteria"/>
</dbReference>
<feature type="binding site" evidence="12">
    <location>
        <position position="571"/>
    </location>
    <ligand>
        <name>Zn(2+)</name>
        <dbReference type="ChEBI" id="CHEBI:29105"/>
        <label>2</label>
    </ligand>
</feature>
<evidence type="ECO:0000256" key="8">
    <source>
        <dbReference type="ARBA" id="ARBA00022840"/>
    </source>
</evidence>
<reference evidence="15 16" key="1">
    <citation type="submission" date="2007-04" db="EMBL/GenBank/DDBJ databases">
        <authorList>
            <person name="Fulton L."/>
            <person name="Clifton S."/>
            <person name="Fulton B."/>
            <person name="Xu J."/>
            <person name="Minx P."/>
            <person name="Pepin K.H."/>
            <person name="Johnson M."/>
            <person name="Thiruvilangam P."/>
            <person name="Bhonagiri V."/>
            <person name="Nash W.E."/>
            <person name="Mardis E.R."/>
            <person name="Wilson R.K."/>
        </authorList>
    </citation>
    <scope>NUCLEOTIDE SEQUENCE [LARGE SCALE GENOMIC DNA]</scope>
    <source>
        <strain evidence="15 16">ATCC 29799</strain>
    </source>
</reference>
<dbReference type="CDD" id="cd17929">
    <property type="entry name" value="DEXHc_priA"/>
    <property type="match status" value="1"/>
</dbReference>
<dbReference type="Pfam" id="PF00270">
    <property type="entry name" value="DEAD"/>
    <property type="match status" value="1"/>
</dbReference>
<comment type="catalytic activity">
    <reaction evidence="11 12">
        <text>ATP + H2O = ADP + phosphate + H(+)</text>
        <dbReference type="Rhea" id="RHEA:13065"/>
        <dbReference type="ChEBI" id="CHEBI:15377"/>
        <dbReference type="ChEBI" id="CHEBI:15378"/>
        <dbReference type="ChEBI" id="CHEBI:30616"/>
        <dbReference type="ChEBI" id="CHEBI:43474"/>
        <dbReference type="ChEBI" id="CHEBI:456216"/>
        <dbReference type="EC" id="5.6.2.4"/>
    </reaction>
</comment>
<comment type="catalytic activity">
    <reaction evidence="12">
        <text>Couples ATP hydrolysis with the unwinding of duplex DNA by translocating in the 3'-5' direction.</text>
        <dbReference type="EC" id="5.6.2.4"/>
    </reaction>
</comment>
<feature type="binding site" evidence="12">
    <location>
        <position position="568"/>
    </location>
    <ligand>
        <name>Zn(2+)</name>
        <dbReference type="ChEBI" id="CHEBI:29105"/>
        <label>2</label>
    </ligand>
</feature>
<feature type="binding site" evidence="12">
    <location>
        <position position="544"/>
    </location>
    <ligand>
        <name>Zn(2+)</name>
        <dbReference type="ChEBI" id="CHEBI:29105"/>
        <label>1</label>
    </ligand>
</feature>
<evidence type="ECO:0000256" key="5">
    <source>
        <dbReference type="ARBA" id="ARBA00022801"/>
    </source>
</evidence>
<dbReference type="AlphaFoldDB" id="A6NUS5"/>
<name>A6NUS5_9FIRM</name>
<dbReference type="STRING" id="411467.BACCAP_01959"/>
<evidence type="ECO:0000256" key="12">
    <source>
        <dbReference type="HAMAP-Rule" id="MF_00983"/>
    </source>
</evidence>
<dbReference type="GO" id="GO:0006310">
    <property type="term" value="P:DNA recombination"/>
    <property type="evidence" value="ECO:0007669"/>
    <property type="project" value="InterPro"/>
</dbReference>
<gene>
    <name evidence="12 15" type="primary">priA</name>
    <name evidence="15" type="ORF">BACCAP_01959</name>
</gene>
<evidence type="ECO:0000259" key="14">
    <source>
        <dbReference type="PROSITE" id="PS51194"/>
    </source>
</evidence>
<dbReference type="RefSeq" id="WP_006572499.1">
    <property type="nucleotide sequence ID" value="NZ_AAXG02000012.1"/>
</dbReference>
<evidence type="ECO:0000256" key="7">
    <source>
        <dbReference type="ARBA" id="ARBA00022833"/>
    </source>
</evidence>
<keyword evidence="6 12" id="KW-0347">Helicase</keyword>
<sequence>MRDSWTSLITEGSSGVEQVILAKVALSAATFAIDKPYDYLLPDELRESASPGMRVLIPFGAGNRRIEGIILALGQGQRNAKLKAVIALLDDNPVLDSESIQLALWMRERYFCTVYEAARAMLPAGLYFSLQDQYHIVEGVDKETAYEAAGRSEHARRILDLAYACGGTAEMGQIRGAFGTKDPNPAIRLLTERGILTLETSASRGVGDKTEQVVSLAVPPEEALALTAPKRKTAPLRYAVVELLSAIGQASSKEICYFTGASPATLRSLVKSGLVVMEKREVFRRAAPEQGEPAAPVVLNEEQTAAFEGIDKLCAAGKSAAALLYGVTGSGKTQVYIRLIQETLKRGRSAMVLVPEIALTPQLLHIFTSHFGDAIAVLHSSLRTGERYDEWKRVRAGKARVVIGTRSAVFAPLQNLGLIVLDEEQEYTYKSENVPRYHARDVAKFRCARSGGVLLLGSATPSVESMYLAKTGVYHLFTLRSRYNTRALPQVRIVDMKRELRGGNGSDISQQLREELKANLERGEQSILFLNRRGNSRMAACGECGEVPSCPRCTVYLTYHSANGRLMCHYCGHSERLPDACPHCGGSFHFIGTGTQKVQEELEALFPGSEVMRMDTDTVSAVQSHEKLLSRFEKEKVPILVGTQMVAKGLDFENVTLVGVISADLSLYVDDYRAGERTFSLLTQVVGRAGRGEKTGRAIIQTFTPENEVITTAATQDYDTFYQQEITMRRVRGCPPFRDLFVLTASGTEESRVLRMCVRLRRTLESWFADPAYQGLDVQLLGPAPASVAKVNNRYRYRLTISGHNSKTMRALVAALLCAAHNDKEMRGVSVFADVDPMD</sequence>
<evidence type="ECO:0000256" key="11">
    <source>
        <dbReference type="ARBA" id="ARBA00048988"/>
    </source>
</evidence>
<dbReference type="PROSITE" id="PS51192">
    <property type="entry name" value="HELICASE_ATP_BIND_1"/>
    <property type="match status" value="1"/>
</dbReference>
<keyword evidence="5 12" id="KW-0378">Hydrolase</keyword>
<dbReference type="PROSITE" id="PS51194">
    <property type="entry name" value="HELICASE_CTER"/>
    <property type="match status" value="1"/>
</dbReference>
<dbReference type="GO" id="GO:0006269">
    <property type="term" value="P:DNA replication, synthesis of primer"/>
    <property type="evidence" value="ECO:0007669"/>
    <property type="project" value="UniProtKB-KW"/>
</dbReference>
<evidence type="ECO:0000256" key="1">
    <source>
        <dbReference type="ARBA" id="ARBA00022515"/>
    </source>
</evidence>
<dbReference type="GO" id="GO:0006302">
    <property type="term" value="P:double-strand break repair"/>
    <property type="evidence" value="ECO:0007669"/>
    <property type="project" value="InterPro"/>
</dbReference>
<dbReference type="SMART" id="SM00490">
    <property type="entry name" value="HELICc"/>
    <property type="match status" value="1"/>
</dbReference>
<evidence type="ECO:0000256" key="10">
    <source>
        <dbReference type="ARBA" id="ARBA00023235"/>
    </source>
</evidence>
<feature type="domain" description="Helicase C-terminal" evidence="14">
    <location>
        <begin position="576"/>
        <end position="729"/>
    </location>
</feature>
<comment type="similarity">
    <text evidence="12">Belongs to the helicase family. PriA subfamily.</text>
</comment>
<dbReference type="InterPro" id="IPR005259">
    <property type="entry name" value="PriA"/>
</dbReference>
<dbReference type="NCBIfam" id="NF004066">
    <property type="entry name" value="PRK05580.1-3"/>
    <property type="match status" value="1"/>
</dbReference>
<proteinExistence type="inferred from homology"/>
<comment type="subunit">
    <text evidence="12">Component of the replication restart primosome.</text>
</comment>
<accession>A6NUS5</accession>
<keyword evidence="1 12" id="KW-0639">Primosome</keyword>
<dbReference type="InterPro" id="IPR042115">
    <property type="entry name" value="PriA_3primeBD_sf"/>
</dbReference>
<dbReference type="EMBL" id="AAXG02000012">
    <property type="protein sequence ID" value="EDN00126.1"/>
    <property type="molecule type" value="Genomic_DNA"/>
</dbReference>
<dbReference type="InterPro" id="IPR041222">
    <property type="entry name" value="PriA_3primeBD"/>
</dbReference>
<keyword evidence="10 12" id="KW-0413">Isomerase</keyword>
<dbReference type="Pfam" id="PF18319">
    <property type="entry name" value="Zn_ribbon_PriA"/>
    <property type="match status" value="1"/>
</dbReference>
<dbReference type="GO" id="GO:0006270">
    <property type="term" value="P:DNA replication initiation"/>
    <property type="evidence" value="ECO:0007669"/>
    <property type="project" value="TreeGrafter"/>
</dbReference>
<feature type="binding site" evidence="12">
    <location>
        <position position="550"/>
    </location>
    <ligand>
        <name>Zn(2+)</name>
        <dbReference type="ChEBI" id="CHEBI:29105"/>
        <label>2</label>
    </ligand>
</feature>
<keyword evidence="3 12" id="KW-0479">Metal-binding</keyword>
<evidence type="ECO:0000256" key="6">
    <source>
        <dbReference type="ARBA" id="ARBA00022806"/>
    </source>
</evidence>
<dbReference type="Proteomes" id="UP000003639">
    <property type="component" value="Unassembled WGS sequence"/>
</dbReference>
<keyword evidence="2 12" id="KW-0235">DNA replication</keyword>
<keyword evidence="8 12" id="KW-0067">ATP-binding</keyword>
<dbReference type="Gene3D" id="3.40.1440.60">
    <property type="entry name" value="PriA, 3(prime) DNA-binding domain"/>
    <property type="match status" value="1"/>
</dbReference>
<evidence type="ECO:0000256" key="4">
    <source>
        <dbReference type="ARBA" id="ARBA00022741"/>
    </source>
</evidence>
<dbReference type="GO" id="GO:0003677">
    <property type="term" value="F:DNA binding"/>
    <property type="evidence" value="ECO:0007669"/>
    <property type="project" value="UniProtKB-UniRule"/>
</dbReference>
<dbReference type="InterPro" id="IPR041236">
    <property type="entry name" value="PriA_C"/>
</dbReference>
<dbReference type="Pfam" id="PF18074">
    <property type="entry name" value="PriA_C"/>
    <property type="match status" value="1"/>
</dbReference>
<dbReference type="CDD" id="cd18804">
    <property type="entry name" value="SF2_C_priA"/>
    <property type="match status" value="1"/>
</dbReference>
<feature type="binding site" evidence="12">
    <location>
        <position position="581"/>
    </location>
    <ligand>
        <name>Zn(2+)</name>
        <dbReference type="ChEBI" id="CHEBI:29105"/>
        <label>1</label>
    </ligand>
</feature>
<keyword evidence="4 12" id="KW-0547">Nucleotide-binding</keyword>
<evidence type="ECO:0000256" key="3">
    <source>
        <dbReference type="ARBA" id="ARBA00022723"/>
    </source>
</evidence>
<dbReference type="InterPro" id="IPR040498">
    <property type="entry name" value="PriA_CRR"/>
</dbReference>
<evidence type="ECO:0000259" key="13">
    <source>
        <dbReference type="PROSITE" id="PS51192"/>
    </source>
</evidence>
<dbReference type="InterPro" id="IPR011545">
    <property type="entry name" value="DEAD/DEAH_box_helicase_dom"/>
</dbReference>
<evidence type="ECO:0000313" key="16">
    <source>
        <dbReference type="Proteomes" id="UP000003639"/>
    </source>
</evidence>
<dbReference type="GO" id="GO:0043138">
    <property type="term" value="F:3'-5' DNA helicase activity"/>
    <property type="evidence" value="ECO:0007669"/>
    <property type="project" value="UniProtKB-EC"/>
</dbReference>
<comment type="function">
    <text evidence="12">Initiates the restart of stalled replication forks, which reloads the replicative helicase on sites other than the origin of replication. Recognizes and binds to abandoned replication forks and remodels them to uncover a helicase loading site. Promotes assembly of the primosome at these replication forks.</text>
</comment>
<dbReference type="PANTHER" id="PTHR30580:SF0">
    <property type="entry name" value="PRIMOSOMAL PROTEIN N"/>
    <property type="match status" value="1"/>
</dbReference>
<evidence type="ECO:0000313" key="15">
    <source>
        <dbReference type="EMBL" id="EDN00126.1"/>
    </source>
</evidence>
<keyword evidence="9 12" id="KW-0238">DNA-binding</keyword>
<comment type="cofactor">
    <cofactor evidence="12">
        <name>Zn(2+)</name>
        <dbReference type="ChEBI" id="CHEBI:29105"/>
    </cofactor>
    <text evidence="12">Binds 2 zinc ions per subunit.</text>
</comment>
<dbReference type="FunFam" id="3.40.1440.60:FF:000001">
    <property type="entry name" value="Primosomal protein N"/>
    <property type="match status" value="1"/>
</dbReference>
<dbReference type="InterPro" id="IPR014001">
    <property type="entry name" value="Helicase_ATP-bd"/>
</dbReference>
<dbReference type="GO" id="GO:0005524">
    <property type="term" value="F:ATP binding"/>
    <property type="evidence" value="ECO:0007669"/>
    <property type="project" value="UniProtKB-UniRule"/>
</dbReference>
<dbReference type="GO" id="GO:0008270">
    <property type="term" value="F:zinc ion binding"/>
    <property type="evidence" value="ECO:0007669"/>
    <property type="project" value="UniProtKB-UniRule"/>
</dbReference>
<feature type="binding site" evidence="12">
    <location>
        <position position="584"/>
    </location>
    <ligand>
        <name>Zn(2+)</name>
        <dbReference type="ChEBI" id="CHEBI:29105"/>
        <label>1</label>
    </ligand>
</feature>
<dbReference type="SMART" id="SM00487">
    <property type="entry name" value="DEXDc"/>
    <property type="match status" value="1"/>
</dbReference>
<evidence type="ECO:0000256" key="2">
    <source>
        <dbReference type="ARBA" id="ARBA00022705"/>
    </source>
</evidence>
<comment type="caution">
    <text evidence="15">The sequence shown here is derived from an EMBL/GenBank/DDBJ whole genome shotgun (WGS) entry which is preliminary data.</text>
</comment>
<keyword evidence="7 12" id="KW-0862">Zinc</keyword>
<dbReference type="EC" id="5.6.2.4" evidence="12"/>
<feature type="domain" description="Helicase ATP-binding" evidence="13">
    <location>
        <begin position="313"/>
        <end position="479"/>
    </location>
</feature>
<protein>
    <recommendedName>
        <fullName evidence="12">Replication restart protein PriA</fullName>
    </recommendedName>
    <alternativeName>
        <fullName evidence="12">ATP-dependent DNA helicase PriA</fullName>
        <ecNumber evidence="12">5.6.2.4</ecNumber>
    </alternativeName>
    <alternativeName>
        <fullName evidence="12">DNA 3'-5' helicase PriA</fullName>
    </alternativeName>
</protein>